<organism evidence="2 3">
    <name type="scientific">Pontibacter saemangeumensis</name>
    <dbReference type="NCBI Taxonomy" id="1084525"/>
    <lineage>
        <taxon>Bacteria</taxon>
        <taxon>Pseudomonadati</taxon>
        <taxon>Bacteroidota</taxon>
        <taxon>Cytophagia</taxon>
        <taxon>Cytophagales</taxon>
        <taxon>Hymenobacteraceae</taxon>
        <taxon>Pontibacter</taxon>
    </lineage>
</organism>
<dbReference type="InterPro" id="IPR025877">
    <property type="entry name" value="MobA-like_NTP_Trfase"/>
</dbReference>
<dbReference type="EMBL" id="BAABHC010000002">
    <property type="protein sequence ID" value="GAA4423962.1"/>
    <property type="molecule type" value="Genomic_DNA"/>
</dbReference>
<evidence type="ECO:0000259" key="1">
    <source>
        <dbReference type="Pfam" id="PF12804"/>
    </source>
</evidence>
<dbReference type="RefSeq" id="WP_345156397.1">
    <property type="nucleotide sequence ID" value="NZ_BAABHC010000002.1"/>
</dbReference>
<dbReference type="Gene3D" id="3.90.550.10">
    <property type="entry name" value="Spore Coat Polysaccharide Biosynthesis Protein SpsA, Chain A"/>
    <property type="match status" value="1"/>
</dbReference>
<gene>
    <name evidence="2" type="ORF">GCM10023188_03240</name>
</gene>
<evidence type="ECO:0000313" key="3">
    <source>
        <dbReference type="Proteomes" id="UP001500552"/>
    </source>
</evidence>
<evidence type="ECO:0000313" key="2">
    <source>
        <dbReference type="EMBL" id="GAA4423962.1"/>
    </source>
</evidence>
<dbReference type="Proteomes" id="UP001500552">
    <property type="component" value="Unassembled WGS sequence"/>
</dbReference>
<comment type="caution">
    <text evidence="2">The sequence shown here is derived from an EMBL/GenBank/DDBJ whole genome shotgun (WGS) entry which is preliminary data.</text>
</comment>
<dbReference type="InterPro" id="IPR029044">
    <property type="entry name" value="Nucleotide-diphossugar_trans"/>
</dbReference>
<reference evidence="3" key="1">
    <citation type="journal article" date="2019" name="Int. J. Syst. Evol. Microbiol.">
        <title>The Global Catalogue of Microorganisms (GCM) 10K type strain sequencing project: providing services to taxonomists for standard genome sequencing and annotation.</title>
        <authorList>
            <consortium name="The Broad Institute Genomics Platform"/>
            <consortium name="The Broad Institute Genome Sequencing Center for Infectious Disease"/>
            <person name="Wu L."/>
            <person name="Ma J."/>
        </authorList>
    </citation>
    <scope>NUCLEOTIDE SEQUENCE [LARGE SCALE GENOMIC DNA]</scope>
    <source>
        <strain evidence="3">JCM 17926</strain>
    </source>
</reference>
<name>A0ABP8L965_9BACT</name>
<keyword evidence="3" id="KW-1185">Reference proteome</keyword>
<dbReference type="PANTHER" id="PTHR43777">
    <property type="entry name" value="MOLYBDENUM COFACTOR CYTIDYLYLTRANSFERASE"/>
    <property type="match status" value="1"/>
</dbReference>
<proteinExistence type="predicted"/>
<dbReference type="SUPFAM" id="SSF53448">
    <property type="entry name" value="Nucleotide-diphospho-sugar transferases"/>
    <property type="match status" value="1"/>
</dbReference>
<protein>
    <recommendedName>
        <fullName evidence="1">MobA-like NTP transferase domain-containing protein</fullName>
    </recommendedName>
</protein>
<dbReference type="Pfam" id="PF12804">
    <property type="entry name" value="NTP_transf_3"/>
    <property type="match status" value="1"/>
</dbReference>
<dbReference type="CDD" id="cd04182">
    <property type="entry name" value="GT_2_like_f"/>
    <property type="match status" value="1"/>
</dbReference>
<accession>A0ABP8L965</accession>
<dbReference type="PANTHER" id="PTHR43777:SF1">
    <property type="entry name" value="MOLYBDENUM COFACTOR CYTIDYLYLTRANSFERASE"/>
    <property type="match status" value="1"/>
</dbReference>
<feature type="domain" description="MobA-like NTP transferase" evidence="1">
    <location>
        <begin position="5"/>
        <end position="168"/>
    </location>
</feature>
<sequence>MIGIVILAAGASSRMGKPKQELLYKGETLLQHAVKAAVSTSCEPVVVVLGANTEVRLPASDGKTVLTAINPKWQEGLSSSIRCGLSALLAAAPQAESVLFMVCDQPFVEAALLESLLHTKSAGRKGIVACQYKDTFGTPVLFDKAYFDELLYLRGKEGAKKLLFRHSEHVASVSFPLGAIDVDTPEDYAALKRSESED</sequence>